<dbReference type="Pfam" id="PF02870">
    <property type="entry name" value="Methyltransf_1N"/>
    <property type="match status" value="1"/>
</dbReference>
<dbReference type="InterPro" id="IPR036631">
    <property type="entry name" value="MGMT_N_sf"/>
</dbReference>
<gene>
    <name evidence="2" type="ORF">AB6A68_09085</name>
</gene>
<proteinExistence type="predicted"/>
<dbReference type="Proteomes" id="UP001560267">
    <property type="component" value="Unassembled WGS sequence"/>
</dbReference>
<sequence>MSIRSPIPNGALTIDSPLGPIALGAAGHHLVGVDFLAASELSHTATNISATLLKAARQLDANFAGNLQDIALPTHAASTDFQQHV</sequence>
<dbReference type="RefSeq" id="WP_298388150.1">
    <property type="nucleotide sequence ID" value="NZ_JBFSHR010000031.1"/>
</dbReference>
<comment type="caution">
    <text evidence="2">The sequence shown here is derived from an EMBL/GenBank/DDBJ whole genome shotgun (WGS) entry which is preliminary data.</text>
</comment>
<reference evidence="2 3" key="1">
    <citation type="submission" date="2024-07" db="EMBL/GenBank/DDBJ databases">
        <title>Draft Genome Sequence of Ferrimicrobium acidiphilum Strain YE2023, Isolated from a Pulp of Bioleach Reactor.</title>
        <authorList>
            <person name="Elkina Y.A."/>
            <person name="Bulaeva A.G."/>
            <person name="Beletsky A.V."/>
            <person name="Mardanov A.V."/>
        </authorList>
    </citation>
    <scope>NUCLEOTIDE SEQUENCE [LARGE SCALE GENOMIC DNA]</scope>
    <source>
        <strain evidence="2 3">YE2023</strain>
    </source>
</reference>
<evidence type="ECO:0000313" key="2">
    <source>
        <dbReference type="EMBL" id="MEX6429990.1"/>
    </source>
</evidence>
<evidence type="ECO:0000259" key="1">
    <source>
        <dbReference type="Pfam" id="PF02870"/>
    </source>
</evidence>
<keyword evidence="3" id="KW-1185">Reference proteome</keyword>
<dbReference type="SUPFAM" id="SSF53155">
    <property type="entry name" value="Methylated DNA-protein cysteine methyltransferase domain"/>
    <property type="match status" value="1"/>
</dbReference>
<organism evidence="2 3">
    <name type="scientific">Ferrimicrobium acidiphilum</name>
    <dbReference type="NCBI Taxonomy" id="121039"/>
    <lineage>
        <taxon>Bacteria</taxon>
        <taxon>Bacillati</taxon>
        <taxon>Actinomycetota</taxon>
        <taxon>Acidimicrobiia</taxon>
        <taxon>Acidimicrobiales</taxon>
        <taxon>Acidimicrobiaceae</taxon>
        <taxon>Ferrimicrobium</taxon>
    </lineage>
</organism>
<accession>A0ABV3Y387</accession>
<feature type="domain" description="Methylguanine DNA methyltransferase ribonuclease-like" evidence="1">
    <location>
        <begin position="13"/>
        <end position="74"/>
    </location>
</feature>
<dbReference type="InterPro" id="IPR008332">
    <property type="entry name" value="MethylG_MeTrfase_N"/>
</dbReference>
<dbReference type="Gene3D" id="3.30.160.70">
    <property type="entry name" value="Methylated DNA-protein cysteine methyltransferase domain"/>
    <property type="match status" value="1"/>
</dbReference>
<dbReference type="EMBL" id="JBFSHR010000031">
    <property type="protein sequence ID" value="MEX6429990.1"/>
    <property type="molecule type" value="Genomic_DNA"/>
</dbReference>
<protein>
    <recommendedName>
        <fullName evidence="1">Methylguanine DNA methyltransferase ribonuclease-like domain-containing protein</fullName>
    </recommendedName>
</protein>
<name>A0ABV3Y387_9ACTN</name>
<evidence type="ECO:0000313" key="3">
    <source>
        <dbReference type="Proteomes" id="UP001560267"/>
    </source>
</evidence>